<evidence type="ECO:0000259" key="13">
    <source>
        <dbReference type="Pfam" id="PF01979"/>
    </source>
</evidence>
<gene>
    <name evidence="10 14" type="primary">pyrC</name>
    <name evidence="14" type="ordered locus">PAU_02698</name>
</gene>
<dbReference type="UniPathway" id="UPA00070">
    <property type="reaction ID" value="UER00117"/>
</dbReference>
<sequence length="395" mass="44293">MEFSLKVTFINSYLIYFTLLSVPGLNMLNSALVFPIIITGAGFMTTEPYTIKIRRPDDWHIHFRDGEMLKTVVPYTSHYFGRAIVMPNLLSPITEIGSAKAYRDRILAAIPKEHNFQPLMTCYLTDSTNSSQIEAGYKEGIFTACKLYPANATTNSSHGVSDIKNIYPLLDVMEKLGMPLLVHGEVTASHIDIFDREARFIEQIMEPLRNQFPSLKIVFEHITTKEAAQYVLEGDDNLAATLTPQHLMFNRNHMLVGGIRPNLYCLPILKRNVHQNALRTAVASGCDRFFLGTDSAPHAQHRKESSCGCAGVFNAPSALPAYATVFEEINALQHFEAFCSFNGPKFYGLPINEGFVELTRKSTTVTEHIDCGNEKLIPFLAGEDARWEVKIANYD</sequence>
<dbReference type="eggNOG" id="COG0418">
    <property type="taxonomic scope" value="Bacteria"/>
</dbReference>
<evidence type="ECO:0000256" key="2">
    <source>
        <dbReference type="ARBA" id="ARBA00004880"/>
    </source>
</evidence>
<evidence type="ECO:0000313" key="14">
    <source>
        <dbReference type="EMBL" id="CAQ84789.1"/>
    </source>
</evidence>
<evidence type="ECO:0000256" key="7">
    <source>
        <dbReference type="ARBA" id="ARBA00022833"/>
    </source>
</evidence>
<evidence type="ECO:0000256" key="5">
    <source>
        <dbReference type="ARBA" id="ARBA00022723"/>
    </source>
</evidence>
<keyword evidence="12" id="KW-1133">Transmembrane helix</keyword>
<comment type="cofactor">
    <cofactor evidence="10 11">
        <name>Zn(2+)</name>
        <dbReference type="ChEBI" id="CHEBI:29105"/>
    </cofactor>
    <text evidence="10 11">Binds 2 Zn(2+) ions per subunit.</text>
</comment>
<dbReference type="PANTHER" id="PTHR43137">
    <property type="entry name" value="DIHYDROOROTASE"/>
    <property type="match status" value="1"/>
</dbReference>
<feature type="binding site" evidence="10">
    <location>
        <position position="60"/>
    </location>
    <ligand>
        <name>Zn(2+)</name>
        <dbReference type="ChEBI" id="CHEBI:29105"/>
        <label>1</label>
    </ligand>
</feature>
<comment type="pathway">
    <text evidence="2 10 11">Pyrimidine metabolism; UMP biosynthesis via de novo pathway; (S)-dihydroorotate from bicarbonate: step 3/3.</text>
</comment>
<organism evidence="14 15">
    <name type="scientific">Photorhabdus asymbiotica subsp. asymbiotica (strain ATCC 43949 / 3105-77)</name>
    <name type="common">Xenorhabdus luminescens (strain 2)</name>
    <dbReference type="NCBI Taxonomy" id="553480"/>
    <lineage>
        <taxon>Bacteria</taxon>
        <taxon>Pseudomonadati</taxon>
        <taxon>Pseudomonadota</taxon>
        <taxon>Gammaproteobacteria</taxon>
        <taxon>Enterobacterales</taxon>
        <taxon>Morganellaceae</taxon>
        <taxon>Photorhabdus</taxon>
    </lineage>
</organism>
<keyword evidence="7 10" id="KW-0862">Zinc</keyword>
<dbReference type="PROSITE" id="PS00482">
    <property type="entry name" value="DIHYDROOROTASE_1"/>
    <property type="match status" value="1"/>
</dbReference>
<dbReference type="AlphaFoldDB" id="C7BPK7"/>
<dbReference type="GO" id="GO:0004151">
    <property type="term" value="F:dihydroorotase activity"/>
    <property type="evidence" value="ECO:0007669"/>
    <property type="project" value="UniProtKB-UniRule"/>
</dbReference>
<keyword evidence="12" id="KW-0472">Membrane</keyword>
<feature type="domain" description="Amidohydrolase-related" evidence="13">
    <location>
        <begin position="58"/>
        <end position="354"/>
    </location>
</feature>
<comment type="function">
    <text evidence="1 10">Catalyzes the reversible cyclization of carbamoyl aspartate to dihydroorotate.</text>
</comment>
<dbReference type="EC" id="3.5.2.3" evidence="4 10"/>
<comment type="similarity">
    <text evidence="3 10 11">Belongs to the metallo-dependent hydrolases superfamily. DHOase family. Class II DHOase subfamily.</text>
</comment>
<feature type="binding site" evidence="10">
    <location>
        <position position="183"/>
    </location>
    <ligand>
        <name>substrate</name>
    </ligand>
</feature>
<keyword evidence="12" id="KW-0812">Transmembrane</keyword>
<feature type="active site" evidence="10">
    <location>
        <position position="294"/>
    </location>
</feature>
<evidence type="ECO:0000256" key="11">
    <source>
        <dbReference type="RuleBase" id="RU003440"/>
    </source>
</evidence>
<dbReference type="GO" id="GO:0005829">
    <property type="term" value="C:cytosol"/>
    <property type="evidence" value="ECO:0007669"/>
    <property type="project" value="TreeGrafter"/>
</dbReference>
<dbReference type="GO" id="GO:0006207">
    <property type="term" value="P:'de novo' pyrimidine nucleobase biosynthetic process"/>
    <property type="evidence" value="ECO:0007669"/>
    <property type="project" value="TreeGrafter"/>
</dbReference>
<reference evidence="14 15" key="1">
    <citation type="journal article" date="2009" name="BMC Genomics">
        <title>Comparative genomics of the emerging human pathogen Photorhabdus asymbiotica with the insect pathogen Photorhabdus luminescens.</title>
        <authorList>
            <person name="Wilkinson P."/>
            <person name="Waterfield N.R."/>
            <person name="Crossman L."/>
            <person name="Corton C."/>
            <person name="Sanchez-Contreras M."/>
            <person name="Vlisidou I."/>
            <person name="Barron A."/>
            <person name="Bignell A."/>
            <person name="Clark L."/>
            <person name="Ormond D."/>
            <person name="Mayho M."/>
            <person name="Bason N."/>
            <person name="Smith F."/>
            <person name="Simmonds M."/>
            <person name="Churcher C."/>
            <person name="Harris D."/>
            <person name="Thompson N.R."/>
            <person name="Quail M."/>
            <person name="Parkhill J."/>
            <person name="ffrench-Constant R.H."/>
        </authorList>
    </citation>
    <scope>NUCLEOTIDE SEQUENCE [LARGE SCALE GENOMIC DNA]</scope>
    <source>
        <strain evidence="15">ATCC 43949 / 3105-77</strain>
    </source>
</reference>
<keyword evidence="6 10" id="KW-0378">Hydrolase</keyword>
<keyword evidence="5 10" id="KW-0479">Metal-binding</keyword>
<dbReference type="GO" id="GO:0008270">
    <property type="term" value="F:zinc ion binding"/>
    <property type="evidence" value="ECO:0007669"/>
    <property type="project" value="UniProtKB-UniRule"/>
</dbReference>
<feature type="binding site" evidence="10">
    <location>
        <position position="62"/>
    </location>
    <ligand>
        <name>Zn(2+)</name>
        <dbReference type="ChEBI" id="CHEBI:29105"/>
        <label>1</label>
    </ligand>
</feature>
<feature type="binding site" evidence="10">
    <location>
        <begin position="62"/>
        <end position="64"/>
    </location>
    <ligand>
        <name>substrate</name>
    </ligand>
</feature>
<comment type="catalytic activity">
    <reaction evidence="9 10 11">
        <text>(S)-dihydroorotate + H2O = N-carbamoyl-L-aspartate + H(+)</text>
        <dbReference type="Rhea" id="RHEA:24296"/>
        <dbReference type="ChEBI" id="CHEBI:15377"/>
        <dbReference type="ChEBI" id="CHEBI:15378"/>
        <dbReference type="ChEBI" id="CHEBI:30864"/>
        <dbReference type="ChEBI" id="CHEBI:32814"/>
        <dbReference type="EC" id="3.5.2.3"/>
    </reaction>
</comment>
<evidence type="ECO:0000256" key="6">
    <source>
        <dbReference type="ARBA" id="ARBA00022801"/>
    </source>
</evidence>
<keyword evidence="8 10" id="KW-0665">Pyrimidine biosynthesis</keyword>
<dbReference type="Proteomes" id="UP000002747">
    <property type="component" value="Chromosome"/>
</dbReference>
<dbReference type="PANTHER" id="PTHR43137:SF1">
    <property type="entry name" value="DIHYDROOROTASE"/>
    <property type="match status" value="1"/>
</dbReference>
<dbReference type="InterPro" id="IPR032466">
    <property type="entry name" value="Metal_Hydrolase"/>
</dbReference>
<evidence type="ECO:0000256" key="9">
    <source>
        <dbReference type="ARBA" id="ARBA00048492"/>
    </source>
</evidence>
<dbReference type="NCBIfam" id="TIGR00856">
    <property type="entry name" value="pyrC_dimer"/>
    <property type="match status" value="1"/>
</dbReference>
<feature type="binding site" description="via carbamate group" evidence="10">
    <location>
        <position position="146"/>
    </location>
    <ligand>
        <name>Zn(2+)</name>
        <dbReference type="ChEBI" id="CHEBI:29105"/>
        <label>2</label>
    </ligand>
</feature>
<dbReference type="PIRSF" id="PIRSF001237">
    <property type="entry name" value="DHOdimr"/>
    <property type="match status" value="1"/>
</dbReference>
<dbReference type="PROSITE" id="PS00483">
    <property type="entry name" value="DIHYDROOROTASE_2"/>
    <property type="match status" value="1"/>
</dbReference>
<feature type="binding site" evidence="10">
    <location>
        <position position="88"/>
    </location>
    <ligand>
        <name>substrate</name>
    </ligand>
</feature>
<feature type="transmembrane region" description="Helical" evidence="12">
    <location>
        <begin position="13"/>
        <end position="45"/>
    </location>
</feature>
<dbReference type="Pfam" id="PF01979">
    <property type="entry name" value="Amidohydro_1"/>
    <property type="match status" value="1"/>
</dbReference>
<feature type="binding site" evidence="10">
    <location>
        <position position="266"/>
    </location>
    <ligand>
        <name>substrate</name>
    </ligand>
</feature>
<dbReference type="SUPFAM" id="SSF51556">
    <property type="entry name" value="Metallo-dependent hydrolases"/>
    <property type="match status" value="1"/>
</dbReference>
<protein>
    <recommendedName>
        <fullName evidence="4 10">Dihydroorotase</fullName>
        <shortName evidence="10">DHOase</shortName>
        <ecNumber evidence="4 10">3.5.2.3</ecNumber>
    </recommendedName>
</protein>
<feature type="modified residue" description="N6-carboxylysine" evidence="10">
    <location>
        <position position="146"/>
    </location>
</feature>
<dbReference type="CDD" id="cd01294">
    <property type="entry name" value="DHOase"/>
    <property type="match status" value="1"/>
</dbReference>
<dbReference type="EMBL" id="FM162591">
    <property type="protein sequence ID" value="CAQ84789.1"/>
    <property type="molecule type" value="Genomic_DNA"/>
</dbReference>
<dbReference type="GO" id="GO:0044205">
    <property type="term" value="P:'de novo' UMP biosynthetic process"/>
    <property type="evidence" value="ECO:0007669"/>
    <property type="project" value="UniProtKB-UniRule"/>
</dbReference>
<dbReference type="FunFam" id="3.20.20.140:FF:000006">
    <property type="entry name" value="Dihydroorotase"/>
    <property type="match status" value="1"/>
</dbReference>
<accession>C7BPK7</accession>
<proteinExistence type="inferred from homology"/>
<evidence type="ECO:0000256" key="12">
    <source>
        <dbReference type="SAM" id="Phobius"/>
    </source>
</evidence>
<dbReference type="STRING" id="291112.PAU_02698"/>
<dbReference type="InterPro" id="IPR004721">
    <property type="entry name" value="DHOdimr"/>
</dbReference>
<feature type="binding site" evidence="10">
    <location>
        <position position="183"/>
    </location>
    <ligand>
        <name>Zn(2+)</name>
        <dbReference type="ChEBI" id="CHEBI:29105"/>
        <label>2</label>
    </ligand>
</feature>
<dbReference type="Gene3D" id="3.20.20.140">
    <property type="entry name" value="Metal-dependent hydrolases"/>
    <property type="match status" value="1"/>
</dbReference>
<feature type="binding site" evidence="10">
    <location>
        <position position="294"/>
    </location>
    <ligand>
        <name>Zn(2+)</name>
        <dbReference type="ChEBI" id="CHEBI:29105"/>
        <label>1</label>
    </ligand>
</feature>
<evidence type="ECO:0000256" key="1">
    <source>
        <dbReference type="ARBA" id="ARBA00002368"/>
    </source>
</evidence>
<dbReference type="KEGG" id="pay:PAU_02698"/>
<evidence type="ECO:0000313" key="15">
    <source>
        <dbReference type="Proteomes" id="UP000002747"/>
    </source>
</evidence>
<evidence type="ECO:0000256" key="10">
    <source>
        <dbReference type="HAMAP-Rule" id="MF_00219"/>
    </source>
</evidence>
<feature type="binding site" description="via carbamate group" evidence="10">
    <location>
        <position position="146"/>
    </location>
    <ligand>
        <name>Zn(2+)</name>
        <dbReference type="ChEBI" id="CHEBI:29105"/>
        <label>1</label>
    </ligand>
</feature>
<feature type="binding site" evidence="10">
    <location>
        <position position="221"/>
    </location>
    <ligand>
        <name>Zn(2+)</name>
        <dbReference type="ChEBI" id="CHEBI:29105"/>
        <label>2</label>
    </ligand>
</feature>
<evidence type="ECO:0000256" key="3">
    <source>
        <dbReference type="ARBA" id="ARBA00005631"/>
    </source>
</evidence>
<comment type="subunit">
    <text evidence="10">Homodimer.</text>
</comment>
<feature type="binding site" evidence="10">
    <location>
        <position position="298"/>
    </location>
    <ligand>
        <name>substrate</name>
    </ligand>
</feature>
<evidence type="ECO:0000256" key="4">
    <source>
        <dbReference type="ARBA" id="ARBA00012860"/>
    </source>
</evidence>
<name>C7BPK7_PHOAA</name>
<evidence type="ECO:0000256" key="8">
    <source>
        <dbReference type="ARBA" id="ARBA00022975"/>
    </source>
</evidence>
<dbReference type="InterPro" id="IPR006680">
    <property type="entry name" value="Amidohydro-rel"/>
</dbReference>
<dbReference type="InterPro" id="IPR002195">
    <property type="entry name" value="Dihydroorotase_CS"/>
</dbReference>
<feature type="binding site" evidence="10">
    <location>
        <position position="310"/>
    </location>
    <ligand>
        <name>substrate</name>
    </ligand>
</feature>
<dbReference type="HAMAP" id="MF_00219">
    <property type="entry name" value="PyrC_classII"/>
    <property type="match status" value="1"/>
</dbReference>